<dbReference type="Gene3D" id="3.30.70.100">
    <property type="match status" value="2"/>
</dbReference>
<dbReference type="EMBL" id="SMRT01000011">
    <property type="protein sequence ID" value="TDF95116.1"/>
    <property type="molecule type" value="Genomic_DNA"/>
</dbReference>
<name>A0A4R5KIA4_9BACL</name>
<proteinExistence type="predicted"/>
<reference evidence="4 5" key="1">
    <citation type="submission" date="2019-03" db="EMBL/GenBank/DDBJ databases">
        <title>This is whole genome sequence of Paenibacillus sp MS74 strain.</title>
        <authorList>
            <person name="Trinh H.N."/>
        </authorList>
    </citation>
    <scope>NUCLEOTIDE SEQUENCE [LARGE SCALE GENOMIC DNA]</scope>
    <source>
        <strain evidence="4 5">MS74</strain>
    </source>
</reference>
<dbReference type="Pfam" id="PF00403">
    <property type="entry name" value="HMA"/>
    <property type="match status" value="2"/>
</dbReference>
<organism evidence="4 5">
    <name type="scientific">Paenibacillus piri</name>
    <dbReference type="NCBI Taxonomy" id="2547395"/>
    <lineage>
        <taxon>Bacteria</taxon>
        <taxon>Bacillati</taxon>
        <taxon>Bacillota</taxon>
        <taxon>Bacilli</taxon>
        <taxon>Bacillales</taxon>
        <taxon>Paenibacillaceae</taxon>
        <taxon>Paenibacillus</taxon>
    </lineage>
</organism>
<feature type="domain" description="HMA" evidence="3">
    <location>
        <begin position="1"/>
        <end position="58"/>
    </location>
</feature>
<sequence>MHCADCTLKLEKSISRLTGVAHVQVNFATAKMSLGYDQSAIDFDFIKKRVSSLGYSVQESAAAKHASVFRIDGMDCADCAQKLEKRVSALASVK</sequence>
<keyword evidence="2" id="KW-0479">Metal-binding</keyword>
<dbReference type="CDD" id="cd00371">
    <property type="entry name" value="HMA"/>
    <property type="match status" value="2"/>
</dbReference>
<dbReference type="OrthoDB" id="9813266at2"/>
<dbReference type="PANTHER" id="PTHR46594:SF4">
    <property type="entry name" value="P-TYPE CATION-TRANSPORTING ATPASE"/>
    <property type="match status" value="1"/>
</dbReference>
<accession>A0A4R5KIA4</accession>
<dbReference type="InterPro" id="IPR036163">
    <property type="entry name" value="HMA_dom_sf"/>
</dbReference>
<dbReference type="PROSITE" id="PS50846">
    <property type="entry name" value="HMA_2"/>
    <property type="match status" value="1"/>
</dbReference>
<dbReference type="Proteomes" id="UP000295636">
    <property type="component" value="Unassembled WGS sequence"/>
</dbReference>
<evidence type="ECO:0000259" key="3">
    <source>
        <dbReference type="PROSITE" id="PS50846"/>
    </source>
</evidence>
<gene>
    <name evidence="4" type="ORF">E1757_21515</name>
</gene>
<evidence type="ECO:0000256" key="2">
    <source>
        <dbReference type="ARBA" id="ARBA00022723"/>
    </source>
</evidence>
<dbReference type="InterPro" id="IPR006121">
    <property type="entry name" value="HMA_dom"/>
</dbReference>
<dbReference type="GO" id="GO:0046872">
    <property type="term" value="F:metal ion binding"/>
    <property type="evidence" value="ECO:0007669"/>
    <property type="project" value="UniProtKB-KW"/>
</dbReference>
<evidence type="ECO:0000256" key="1">
    <source>
        <dbReference type="ARBA" id="ARBA00015313"/>
    </source>
</evidence>
<evidence type="ECO:0000313" key="4">
    <source>
        <dbReference type="EMBL" id="TDF95116.1"/>
    </source>
</evidence>
<dbReference type="SUPFAM" id="SSF55008">
    <property type="entry name" value="HMA, heavy metal-associated domain"/>
    <property type="match status" value="2"/>
</dbReference>
<keyword evidence="5" id="KW-1185">Reference proteome</keyword>
<dbReference type="AlphaFoldDB" id="A0A4R5KIA4"/>
<comment type="caution">
    <text evidence="4">The sequence shown here is derived from an EMBL/GenBank/DDBJ whole genome shotgun (WGS) entry which is preliminary data.</text>
</comment>
<evidence type="ECO:0000313" key="5">
    <source>
        <dbReference type="Proteomes" id="UP000295636"/>
    </source>
</evidence>
<dbReference type="PANTHER" id="PTHR46594">
    <property type="entry name" value="P-TYPE CATION-TRANSPORTING ATPASE"/>
    <property type="match status" value="1"/>
</dbReference>
<protein>
    <recommendedName>
        <fullName evidence="1">Copper chaperone CopZ</fullName>
    </recommendedName>
</protein>